<dbReference type="Proteomes" id="UP001144673">
    <property type="component" value="Unassembled WGS sequence"/>
</dbReference>
<keyword evidence="2" id="KW-1185">Reference proteome</keyword>
<comment type="caution">
    <text evidence="1">The sequence shown here is derived from an EMBL/GenBank/DDBJ whole genome shotgun (WGS) entry which is preliminary data.</text>
</comment>
<dbReference type="EMBL" id="JAJHUN010000002">
    <property type="protein sequence ID" value="KAJ4161537.1"/>
    <property type="molecule type" value="Genomic_DNA"/>
</dbReference>
<dbReference type="AlphaFoldDB" id="A0A9W8QJE6"/>
<sequence>MGYNTLHILAQPSRGSFQPPFLGEDVLNVLAQNAFSTANADTTLRIIFESAAAFFEHHGSNLKTCKDIIDLRYRTGDTAVSTTIALRLHSQALVMLRDHETKGFENLTTEFSRGTKYAIIRQKFCRAVTTRLNHNSNSKFEEHSMNDEVERSIKCEGAPTLDKLAAIANKYKAEQEILDSDVLLEIMCMIFLSYLYWKYHDCYYPEGSQRNLTNARPGLNTSWAA</sequence>
<gene>
    <name evidence="1" type="ORF">LMH87_007571</name>
</gene>
<accession>A0A9W8QJE6</accession>
<evidence type="ECO:0000313" key="1">
    <source>
        <dbReference type="EMBL" id="KAJ4161537.1"/>
    </source>
</evidence>
<reference evidence="1" key="1">
    <citation type="journal article" date="2023" name="Access Microbiol">
        <title>De-novo genome assembly for Akanthomyces muscarius, a biocontrol agent of insect agricultural pests.</title>
        <authorList>
            <person name="Erdos Z."/>
            <person name="Studholme D.J."/>
            <person name="Raymond B."/>
            <person name="Sharma M."/>
        </authorList>
    </citation>
    <scope>NUCLEOTIDE SEQUENCE</scope>
    <source>
        <strain evidence="1">Ve6</strain>
    </source>
</reference>
<dbReference type="KEGG" id="amus:LMH87_007571"/>
<dbReference type="GeneID" id="80894730"/>
<proteinExistence type="predicted"/>
<name>A0A9W8QJE6_AKAMU</name>
<organism evidence="1 2">
    <name type="scientific">Akanthomyces muscarius</name>
    <name type="common">Entomopathogenic fungus</name>
    <name type="synonym">Lecanicillium muscarium</name>
    <dbReference type="NCBI Taxonomy" id="2231603"/>
    <lineage>
        <taxon>Eukaryota</taxon>
        <taxon>Fungi</taxon>
        <taxon>Dikarya</taxon>
        <taxon>Ascomycota</taxon>
        <taxon>Pezizomycotina</taxon>
        <taxon>Sordariomycetes</taxon>
        <taxon>Hypocreomycetidae</taxon>
        <taxon>Hypocreales</taxon>
        <taxon>Cordycipitaceae</taxon>
        <taxon>Akanthomyces</taxon>
    </lineage>
</organism>
<dbReference type="RefSeq" id="XP_056057921.1">
    <property type="nucleotide sequence ID" value="XM_056199475.1"/>
</dbReference>
<evidence type="ECO:0000313" key="2">
    <source>
        <dbReference type="Proteomes" id="UP001144673"/>
    </source>
</evidence>
<protein>
    <submittedName>
        <fullName evidence="1">Uncharacterized protein</fullName>
    </submittedName>
</protein>